<dbReference type="WBParaSite" id="PSU_v2.g5475.t1">
    <property type="protein sequence ID" value="PSU_v2.g5475.t1"/>
    <property type="gene ID" value="PSU_v2.g5475"/>
</dbReference>
<reference evidence="3" key="1">
    <citation type="submission" date="2022-11" db="UniProtKB">
        <authorList>
            <consortium name="WormBaseParasite"/>
        </authorList>
    </citation>
    <scope>IDENTIFICATION</scope>
</reference>
<evidence type="ECO:0000313" key="3">
    <source>
        <dbReference type="WBParaSite" id="PSU_v2.g5475.t1"/>
    </source>
</evidence>
<name>A0A914YZX1_9BILA</name>
<protein>
    <submittedName>
        <fullName evidence="3">Serpentine receptor class gamma</fullName>
    </submittedName>
</protein>
<keyword evidence="1" id="KW-0812">Transmembrane</keyword>
<evidence type="ECO:0000256" key="1">
    <source>
        <dbReference type="SAM" id="Phobius"/>
    </source>
</evidence>
<feature type="transmembrane region" description="Helical" evidence="1">
    <location>
        <begin position="41"/>
        <end position="65"/>
    </location>
</feature>
<evidence type="ECO:0000313" key="2">
    <source>
        <dbReference type="Proteomes" id="UP000887577"/>
    </source>
</evidence>
<keyword evidence="2" id="KW-1185">Reference proteome</keyword>
<accession>A0A914YZX1</accession>
<proteinExistence type="predicted"/>
<keyword evidence="1" id="KW-0472">Membrane</keyword>
<keyword evidence="1" id="KW-1133">Transmembrane helix</keyword>
<dbReference type="Proteomes" id="UP000887577">
    <property type="component" value="Unplaced"/>
</dbReference>
<sequence length="174" mass="20207">MVIILITILPLIINIQSYEDFWNLLHGNATKYDSYKNSLLARCILTSIFSGILVILSTILSVYFTKSIAIPKSLQWVERRLIIQSIVSSMLLFFQYAFYYLAVYLPTIPNGFVDWHNRWALFTAGDAFYMFQHFASIGIIFFVSPPFRICFVRFISGSIIDLEHYDNHRVAANR</sequence>
<feature type="transmembrane region" description="Helical" evidence="1">
    <location>
        <begin position="119"/>
        <end position="143"/>
    </location>
</feature>
<dbReference type="AlphaFoldDB" id="A0A914YZX1"/>
<feature type="transmembrane region" description="Helical" evidence="1">
    <location>
        <begin position="86"/>
        <end position="107"/>
    </location>
</feature>
<organism evidence="2 3">
    <name type="scientific">Panagrolaimus superbus</name>
    <dbReference type="NCBI Taxonomy" id="310955"/>
    <lineage>
        <taxon>Eukaryota</taxon>
        <taxon>Metazoa</taxon>
        <taxon>Ecdysozoa</taxon>
        <taxon>Nematoda</taxon>
        <taxon>Chromadorea</taxon>
        <taxon>Rhabditida</taxon>
        <taxon>Tylenchina</taxon>
        <taxon>Panagrolaimomorpha</taxon>
        <taxon>Panagrolaimoidea</taxon>
        <taxon>Panagrolaimidae</taxon>
        <taxon>Panagrolaimus</taxon>
    </lineage>
</organism>